<evidence type="ECO:0000313" key="2">
    <source>
        <dbReference type="Proteomes" id="UP001157167"/>
    </source>
</evidence>
<proteinExistence type="predicted"/>
<comment type="caution">
    <text evidence="1">The sequence shown here is derived from an EMBL/GenBank/DDBJ whole genome shotgun (WGS) entry which is preliminary data.</text>
</comment>
<reference evidence="2" key="1">
    <citation type="journal article" date="2019" name="Int. J. Syst. Evol. Microbiol.">
        <title>The Global Catalogue of Microorganisms (GCM) 10K type strain sequencing project: providing services to taxonomists for standard genome sequencing and annotation.</title>
        <authorList>
            <consortium name="The Broad Institute Genomics Platform"/>
            <consortium name="The Broad Institute Genome Sequencing Center for Infectious Disease"/>
            <person name="Wu L."/>
            <person name="Ma J."/>
        </authorList>
    </citation>
    <scope>NUCLEOTIDE SEQUENCE [LARGE SCALE GENOMIC DNA]</scope>
    <source>
        <strain evidence="2">NBRC 102407</strain>
    </source>
</reference>
<sequence>MGLLDWLFGTRHGECAGEARRDEALEQLIDAIDPRLHLLADARARLCPVVGVALDYADGVAAGLVPCVDTQPESWAASPVLRAFFVRPAEVADTLSTSPDLRDFLASPAAEGLEQVFCVLAATRSEHTVLGPALEGEFLRQDVARQTVSFNHFRLFGFSASEAALRRRVADIVLEGLVLAALRRVAARQQQGERLAFAQRLLRARVALVEQSRAGLDALECGSWQGRDLADLRARLAANAAELHALEAAGSGLEATIDTVVATLTDAATVIHAENLCLHLDAMNVVVPPEHPGARTVPLLAFSTATPGTSRRVAFGACVPRASVAARRIDWDVGMRLL</sequence>
<name>A0ABQ6FDW3_9RHOO</name>
<gene>
    <name evidence="1" type="ORF">GCM10007933_29630</name>
</gene>
<organism evidence="1 2">
    <name type="scientific">Zoogloea oryzae</name>
    <dbReference type="NCBI Taxonomy" id="310767"/>
    <lineage>
        <taxon>Bacteria</taxon>
        <taxon>Pseudomonadati</taxon>
        <taxon>Pseudomonadota</taxon>
        <taxon>Betaproteobacteria</taxon>
        <taxon>Rhodocyclales</taxon>
        <taxon>Zoogloeaceae</taxon>
        <taxon>Zoogloea</taxon>
    </lineage>
</organism>
<dbReference type="EMBL" id="BSPX01000049">
    <property type="protein sequence ID" value="GLT23496.1"/>
    <property type="molecule type" value="Genomic_DNA"/>
</dbReference>
<protein>
    <submittedName>
        <fullName evidence="1">Uncharacterized protein</fullName>
    </submittedName>
</protein>
<evidence type="ECO:0000313" key="1">
    <source>
        <dbReference type="EMBL" id="GLT23496.1"/>
    </source>
</evidence>
<accession>A0ABQ6FDW3</accession>
<dbReference type="RefSeq" id="WP_284188700.1">
    <property type="nucleotide sequence ID" value="NZ_BSPX01000049.1"/>
</dbReference>
<dbReference type="Proteomes" id="UP001157167">
    <property type="component" value="Unassembled WGS sequence"/>
</dbReference>
<keyword evidence="2" id="KW-1185">Reference proteome</keyword>